<evidence type="ECO:0000313" key="4">
    <source>
        <dbReference type="Proteomes" id="UP000320643"/>
    </source>
</evidence>
<dbReference type="EMBL" id="VJVZ01000006">
    <property type="protein sequence ID" value="TRW24434.1"/>
    <property type="molecule type" value="Genomic_DNA"/>
</dbReference>
<dbReference type="Gene3D" id="1.20.1290.10">
    <property type="entry name" value="AhpD-like"/>
    <property type="match status" value="1"/>
</dbReference>
<dbReference type="PANTHER" id="PTHR33570">
    <property type="entry name" value="4-CARBOXYMUCONOLACTONE DECARBOXYLASE FAMILY PROTEIN"/>
    <property type="match status" value="1"/>
</dbReference>
<comment type="caution">
    <text evidence="3">The sequence shown here is derived from an EMBL/GenBank/DDBJ whole genome shotgun (WGS) entry which is preliminary data.</text>
</comment>
<keyword evidence="4" id="KW-1185">Reference proteome</keyword>
<dbReference type="SUPFAM" id="SSF69118">
    <property type="entry name" value="AhpD-like"/>
    <property type="match status" value="1"/>
</dbReference>
<dbReference type="Pfam" id="PF03992">
    <property type="entry name" value="ABM"/>
    <property type="match status" value="1"/>
</dbReference>
<dbReference type="SUPFAM" id="SSF54909">
    <property type="entry name" value="Dimeric alpha+beta barrel"/>
    <property type="match status" value="1"/>
</dbReference>
<reference evidence="3 4" key="1">
    <citation type="submission" date="2019-07" db="EMBL/GenBank/DDBJ databases">
        <title>Flavobacterium sp. nov., isolated from glacier ice.</title>
        <authorList>
            <person name="Liu Q."/>
            <person name="Xin Y.-H."/>
        </authorList>
    </citation>
    <scope>NUCLEOTIDE SEQUENCE [LARGE SCALE GENOMIC DNA]</scope>
    <source>
        <strain evidence="3 4">ZT4R6</strain>
    </source>
</reference>
<dbReference type="Pfam" id="PF02627">
    <property type="entry name" value="CMD"/>
    <property type="match status" value="2"/>
</dbReference>
<proteinExistence type="predicted"/>
<dbReference type="OrthoDB" id="9812754at2"/>
<dbReference type="Gene3D" id="3.30.70.100">
    <property type="match status" value="1"/>
</dbReference>
<dbReference type="InterPro" id="IPR052512">
    <property type="entry name" value="4CMD/NDH-1_regulator"/>
</dbReference>
<gene>
    <name evidence="3" type="ORF">FMM05_11425</name>
</gene>
<dbReference type="InterPro" id="IPR007138">
    <property type="entry name" value="ABM_dom"/>
</dbReference>
<accession>A0A552V1T9</accession>
<keyword evidence="1" id="KW-0732">Signal</keyword>
<feature type="domain" description="ABM" evidence="2">
    <location>
        <begin position="260"/>
        <end position="350"/>
    </location>
</feature>
<feature type="chain" id="PRO_5022204315" description="ABM domain-containing protein" evidence="1">
    <location>
        <begin position="37"/>
        <end position="365"/>
    </location>
</feature>
<dbReference type="RefSeq" id="WP_143373515.1">
    <property type="nucleotide sequence ID" value="NZ_VJVZ01000006.1"/>
</dbReference>
<dbReference type="InterPro" id="IPR029032">
    <property type="entry name" value="AhpD-like"/>
</dbReference>
<dbReference type="PROSITE" id="PS51725">
    <property type="entry name" value="ABM"/>
    <property type="match status" value="1"/>
</dbReference>
<dbReference type="GO" id="GO:0051920">
    <property type="term" value="F:peroxiredoxin activity"/>
    <property type="evidence" value="ECO:0007669"/>
    <property type="project" value="InterPro"/>
</dbReference>
<dbReference type="AlphaFoldDB" id="A0A552V1T9"/>
<name>A0A552V1T9_9FLAO</name>
<dbReference type="InterPro" id="IPR011008">
    <property type="entry name" value="Dimeric_a/b-barrel"/>
</dbReference>
<evidence type="ECO:0000259" key="2">
    <source>
        <dbReference type="PROSITE" id="PS51725"/>
    </source>
</evidence>
<dbReference type="Proteomes" id="UP000320643">
    <property type="component" value="Unassembled WGS sequence"/>
</dbReference>
<dbReference type="InterPro" id="IPR003779">
    <property type="entry name" value="CMD-like"/>
</dbReference>
<evidence type="ECO:0000313" key="3">
    <source>
        <dbReference type="EMBL" id="TRW24434.1"/>
    </source>
</evidence>
<evidence type="ECO:0000256" key="1">
    <source>
        <dbReference type="SAM" id="SignalP"/>
    </source>
</evidence>
<protein>
    <recommendedName>
        <fullName evidence="2">ABM domain-containing protein</fullName>
    </recommendedName>
</protein>
<dbReference type="PANTHER" id="PTHR33570:SF2">
    <property type="entry name" value="CARBOXYMUCONOLACTONE DECARBOXYLASE-LIKE DOMAIN-CONTAINING PROTEIN"/>
    <property type="match status" value="1"/>
</dbReference>
<organism evidence="3 4">
    <name type="scientific">Flavobacterium zepuense</name>
    <dbReference type="NCBI Taxonomy" id="2593302"/>
    <lineage>
        <taxon>Bacteria</taxon>
        <taxon>Pseudomonadati</taxon>
        <taxon>Bacteroidota</taxon>
        <taxon>Flavobacteriia</taxon>
        <taxon>Flavobacteriales</taxon>
        <taxon>Flavobacteriaceae</taxon>
        <taxon>Flavobacterium</taxon>
    </lineage>
</organism>
<sequence>MKNTMKSIKNNFRKVNKQALHYVVLLVFTLITNAMTAQNKTPLTEINPQQQSLVTIAALTATGDQEQLKIQLTAALDAKLTVNEIKEALVQLYAYCGFPRSLNALGTFKTVLDERKAAGIKDTVGKEIMESSANGKYERGRKVLEALTKTPQAKPAPGFGEFAPRIDAFLKEHLFADIFESTVLTYQKRELVTISALAAMTGVEGQLQSHIKMGMNTGLTEAQLLEVASLIEKHINLTQANTVRKALAKPEHPVVQADMMVRISEIEILPEHLEEYKTILKEEAAASVSIEPGVLAIFPMFQKESPTQIRIVEIYANNAAYQSHLQTPHFQHYKAATLKMVKSLKLIDMAALDNDAMMEIFRKLE</sequence>
<feature type="signal peptide" evidence="1">
    <location>
        <begin position="1"/>
        <end position="36"/>
    </location>
</feature>